<name>A0A1J7ITL5_9PEZI</name>
<feature type="compositionally biased region" description="Basic and acidic residues" evidence="1">
    <location>
        <begin position="162"/>
        <end position="173"/>
    </location>
</feature>
<evidence type="ECO:0000313" key="2">
    <source>
        <dbReference type="EMBL" id="OIW30838.1"/>
    </source>
</evidence>
<evidence type="ECO:0000313" key="3">
    <source>
        <dbReference type="Proteomes" id="UP000182658"/>
    </source>
</evidence>
<dbReference type="STRING" id="1408157.A0A1J7ITL5"/>
<evidence type="ECO:0008006" key="4">
    <source>
        <dbReference type="Google" id="ProtNLM"/>
    </source>
</evidence>
<feature type="region of interest" description="Disordered" evidence="1">
    <location>
        <begin position="162"/>
        <end position="184"/>
    </location>
</feature>
<dbReference type="InParanoid" id="A0A1J7ITL5"/>
<keyword evidence="3" id="KW-1185">Reference proteome</keyword>
<accession>A0A1J7ITL5</accession>
<protein>
    <recommendedName>
        <fullName evidence="4">BTB domain-containing protein</fullName>
    </recommendedName>
</protein>
<dbReference type="OrthoDB" id="5376710at2759"/>
<evidence type="ECO:0000256" key="1">
    <source>
        <dbReference type="SAM" id="MobiDB-lite"/>
    </source>
</evidence>
<feature type="region of interest" description="Disordered" evidence="1">
    <location>
        <begin position="354"/>
        <end position="385"/>
    </location>
</feature>
<dbReference type="AlphaFoldDB" id="A0A1J7ITL5"/>
<reference evidence="2 3" key="1">
    <citation type="submission" date="2016-10" db="EMBL/GenBank/DDBJ databases">
        <title>Draft genome sequence of Coniochaeta ligniaria NRRL30616, a lignocellulolytic fungus for bioabatement of inhibitors in plant biomass hydrolysates.</title>
        <authorList>
            <consortium name="DOE Joint Genome Institute"/>
            <person name="Jimenez D.J."/>
            <person name="Hector R.E."/>
            <person name="Riley R."/>
            <person name="Sun H."/>
            <person name="Grigoriev I.V."/>
            <person name="Van Elsas J.D."/>
            <person name="Nichols N.N."/>
        </authorList>
    </citation>
    <scope>NUCLEOTIDE SEQUENCE [LARGE SCALE GENOMIC DNA]</scope>
    <source>
        <strain evidence="2 3">NRRL 30616</strain>
    </source>
</reference>
<sequence>WVAAVREWRACLDELAAAHKLCLTNTYKRHEQFATPEILDALFADRKSRAQVVSGWMKNFGAYKRMQGESGVWSKWEAQFQNYEQVIHELAEITCLLQGLDSGITPNRVITEITIAPRGDTVLEFANTTMDWKPVLRFRVSSHMLAETSPIFSSMFTKHTEQEHDNDSRLGKEMDEDALPPPPTPFICKDGTRTLLYRMPQLELDSEGSLTTLLHAAHMHNDRVPRSVSFPQFVALAEASLRYRCTSPLELFVEHRWLPQWVHKATDAMPDGLVVISYAFGLRRLFTRVTKTAILNLVDERELAGKKWPAGIKERIWAVRCAKIAQVYGSCARAVEEYLRPPRIAEMEGAGRLSPDAMEGVTGGSSQSSTPVGSPPRPVSSYTATPRCPKGSHWCDATNLGWLMLVYNELQILPTFLNAETLSLGQSNAGPPPRSLAQIVDALRSMNSPPPHPDHRLSSVCDPAPAFRTAINDVYNSVSGLTLFEIDGTRHGWALSRHHVDEPQAVLRVGGVTDSPATPRQEEPSAVDEDEGICLRILGGVDTFPDLHNAAVINRSVYAVYKQNELELMRNVVRADRRR</sequence>
<proteinExistence type="predicted"/>
<dbReference type="EMBL" id="KV875096">
    <property type="protein sequence ID" value="OIW30838.1"/>
    <property type="molecule type" value="Genomic_DNA"/>
</dbReference>
<dbReference type="Proteomes" id="UP000182658">
    <property type="component" value="Unassembled WGS sequence"/>
</dbReference>
<gene>
    <name evidence="2" type="ORF">CONLIGDRAFT_553295</name>
</gene>
<organism evidence="2 3">
    <name type="scientific">Coniochaeta ligniaria NRRL 30616</name>
    <dbReference type="NCBI Taxonomy" id="1408157"/>
    <lineage>
        <taxon>Eukaryota</taxon>
        <taxon>Fungi</taxon>
        <taxon>Dikarya</taxon>
        <taxon>Ascomycota</taxon>
        <taxon>Pezizomycotina</taxon>
        <taxon>Sordariomycetes</taxon>
        <taxon>Sordariomycetidae</taxon>
        <taxon>Coniochaetales</taxon>
        <taxon>Coniochaetaceae</taxon>
        <taxon>Coniochaeta</taxon>
    </lineage>
</organism>
<feature type="non-terminal residue" evidence="2">
    <location>
        <position position="1"/>
    </location>
</feature>
<feature type="non-terminal residue" evidence="2">
    <location>
        <position position="579"/>
    </location>
</feature>